<evidence type="ECO:0000256" key="3">
    <source>
        <dbReference type="ARBA" id="ARBA00004496"/>
    </source>
</evidence>
<evidence type="ECO:0000256" key="15">
    <source>
        <dbReference type="ARBA" id="ARBA00023012"/>
    </source>
</evidence>
<evidence type="ECO:0000256" key="14">
    <source>
        <dbReference type="ARBA" id="ARBA00023004"/>
    </source>
</evidence>
<dbReference type="Pfam" id="PF07730">
    <property type="entry name" value="HisKA_3"/>
    <property type="match status" value="1"/>
</dbReference>
<keyword evidence="16" id="KW-0411">Iron-sulfur</keyword>
<evidence type="ECO:0000256" key="6">
    <source>
        <dbReference type="ARBA" id="ARBA00022485"/>
    </source>
</evidence>
<evidence type="ECO:0000256" key="19">
    <source>
        <dbReference type="SAM" id="Coils"/>
    </source>
</evidence>
<feature type="domain" description="PAS" evidence="21">
    <location>
        <begin position="63"/>
        <end position="135"/>
    </location>
</feature>
<dbReference type="SUPFAM" id="SSF55874">
    <property type="entry name" value="ATPase domain of HSP90 chaperone/DNA topoisomerase II/histidine kinase"/>
    <property type="match status" value="1"/>
</dbReference>
<evidence type="ECO:0000259" key="20">
    <source>
        <dbReference type="PROSITE" id="PS50109"/>
    </source>
</evidence>
<evidence type="ECO:0000256" key="5">
    <source>
        <dbReference type="ARBA" id="ARBA00017322"/>
    </source>
</evidence>
<dbReference type="InterPro" id="IPR005467">
    <property type="entry name" value="His_kinase_dom"/>
</dbReference>
<evidence type="ECO:0000256" key="12">
    <source>
        <dbReference type="ARBA" id="ARBA00022777"/>
    </source>
</evidence>
<dbReference type="PROSITE" id="PS50109">
    <property type="entry name" value="HIS_KIN"/>
    <property type="match status" value="1"/>
</dbReference>
<comment type="subcellular location">
    <subcellularLocation>
        <location evidence="3">Cytoplasm</location>
    </subcellularLocation>
</comment>
<dbReference type="InterPro" id="IPR050482">
    <property type="entry name" value="Sensor_HK_TwoCompSys"/>
</dbReference>
<keyword evidence="8" id="KW-0597">Phosphoprotein</keyword>
<dbReference type="NCBIfam" id="TIGR00229">
    <property type="entry name" value="sensory_box"/>
    <property type="match status" value="1"/>
</dbReference>
<evidence type="ECO:0000256" key="11">
    <source>
        <dbReference type="ARBA" id="ARBA00022741"/>
    </source>
</evidence>
<protein>
    <recommendedName>
        <fullName evidence="5">Oxygen sensor histidine kinase NreB</fullName>
        <ecNumber evidence="4">2.7.13.3</ecNumber>
    </recommendedName>
    <alternativeName>
        <fullName evidence="18">Nitrogen regulation protein B</fullName>
    </alternativeName>
</protein>
<keyword evidence="15" id="KW-0902">Two-component regulatory system</keyword>
<dbReference type="AlphaFoldDB" id="A0A917MDH0"/>
<evidence type="ECO:0000313" key="23">
    <source>
        <dbReference type="EMBL" id="GGG96442.1"/>
    </source>
</evidence>
<dbReference type="GO" id="GO:0005524">
    <property type="term" value="F:ATP binding"/>
    <property type="evidence" value="ECO:0007669"/>
    <property type="project" value="UniProtKB-KW"/>
</dbReference>
<dbReference type="SMART" id="SM00387">
    <property type="entry name" value="HATPase_c"/>
    <property type="match status" value="1"/>
</dbReference>
<dbReference type="InterPro" id="IPR036890">
    <property type="entry name" value="HATPase_C_sf"/>
</dbReference>
<dbReference type="PROSITE" id="PS50113">
    <property type="entry name" value="PAC"/>
    <property type="match status" value="2"/>
</dbReference>
<keyword evidence="12 23" id="KW-0418">Kinase</keyword>
<dbReference type="PRINTS" id="PR00344">
    <property type="entry name" value="BCTRLSENSOR"/>
</dbReference>
<feature type="coiled-coil region" evidence="19">
    <location>
        <begin position="180"/>
        <end position="207"/>
    </location>
</feature>
<dbReference type="Gene3D" id="3.30.565.10">
    <property type="entry name" value="Histidine kinase-like ATPase, C-terminal domain"/>
    <property type="match status" value="1"/>
</dbReference>
<dbReference type="Proteomes" id="UP000633278">
    <property type="component" value="Unassembled WGS sequence"/>
</dbReference>
<keyword evidence="11" id="KW-0547">Nucleotide-binding</keyword>
<dbReference type="CDD" id="cd16917">
    <property type="entry name" value="HATPase_UhpB-NarQ-NarX-like"/>
    <property type="match status" value="1"/>
</dbReference>
<feature type="domain" description="PAC" evidence="22">
    <location>
        <begin position="11"/>
        <end position="63"/>
    </location>
</feature>
<reference evidence="23" key="1">
    <citation type="journal article" date="2014" name="Int. J. Syst. Evol. Microbiol.">
        <title>Complete genome sequence of Corynebacterium casei LMG S-19264T (=DSM 44701T), isolated from a smear-ripened cheese.</title>
        <authorList>
            <consortium name="US DOE Joint Genome Institute (JGI-PGF)"/>
            <person name="Walter F."/>
            <person name="Albersmeier A."/>
            <person name="Kalinowski J."/>
            <person name="Ruckert C."/>
        </authorList>
    </citation>
    <scope>NUCLEOTIDE SEQUENCE</scope>
    <source>
        <strain evidence="23">CGMCC 1.15763</strain>
    </source>
</reference>
<dbReference type="PROSITE" id="PS50112">
    <property type="entry name" value="PAS"/>
    <property type="match status" value="1"/>
</dbReference>
<name>A0A917MDH0_9FLAO</name>
<dbReference type="Gene3D" id="3.30.450.20">
    <property type="entry name" value="PAS domain"/>
    <property type="match status" value="2"/>
</dbReference>
<dbReference type="InterPro" id="IPR003594">
    <property type="entry name" value="HATPase_dom"/>
</dbReference>
<dbReference type="PANTHER" id="PTHR24421">
    <property type="entry name" value="NITRATE/NITRITE SENSOR PROTEIN NARX-RELATED"/>
    <property type="match status" value="1"/>
</dbReference>
<keyword evidence="19" id="KW-0175">Coiled coil</keyword>
<evidence type="ECO:0000256" key="18">
    <source>
        <dbReference type="ARBA" id="ARBA00030800"/>
    </source>
</evidence>
<comment type="cofactor">
    <cofactor evidence="2">
        <name>[4Fe-4S] cluster</name>
        <dbReference type="ChEBI" id="CHEBI:49883"/>
    </cofactor>
</comment>
<dbReference type="GO" id="GO:0051539">
    <property type="term" value="F:4 iron, 4 sulfur cluster binding"/>
    <property type="evidence" value="ECO:0007669"/>
    <property type="project" value="UniProtKB-KW"/>
</dbReference>
<proteinExistence type="predicted"/>
<dbReference type="GO" id="GO:0046983">
    <property type="term" value="F:protein dimerization activity"/>
    <property type="evidence" value="ECO:0007669"/>
    <property type="project" value="InterPro"/>
</dbReference>
<comment type="catalytic activity">
    <reaction evidence="1">
        <text>ATP + protein L-histidine = ADP + protein N-phospho-L-histidine.</text>
        <dbReference type="EC" id="2.7.13.3"/>
    </reaction>
</comment>
<keyword evidence="14" id="KW-0408">Iron</keyword>
<keyword evidence="9" id="KW-0808">Transferase</keyword>
<sequence length="414" mass="47558">MENSLKNNKKFDLELRFQNVQKQKIWVHAIGYSITNNKGEVTGLRGVIQDVTEQKSTRAKIEKSQEMQLLLANHTGDIICLQEEDTTFRYITPSIKNILGYEQSEFIGEKIFRIVHPEDFRTLKNFMVNKILKDKSKAAYSFRALHKKGHYVWLEFLTSPVYKNKKVKYFVTSARDITQWVLAKERIEKYQNSLQKLTNEIITIEEKQKKQIASNIHDHLSQSLVISKMKISDLKKEPSSGITNDDLKFIEDHISEALENSRKITSELSPPVLYQLGLIDALYWLTDDLETKHKIKFKLNTKNTTLKLSETKSIILYRSIQEVLTNAIKYAQANLITINIGTNKKQISIKVIDNGLGFDTNLLSTNNHHHKDTKGSGFGLFAVQERLKNINGTFTIASEINKGTTVEIKLPITE</sequence>
<dbReference type="Pfam" id="PF08447">
    <property type="entry name" value="PAS_3"/>
    <property type="match status" value="1"/>
</dbReference>
<dbReference type="InterPro" id="IPR001610">
    <property type="entry name" value="PAC"/>
</dbReference>
<evidence type="ECO:0000259" key="21">
    <source>
        <dbReference type="PROSITE" id="PS50112"/>
    </source>
</evidence>
<evidence type="ECO:0000256" key="4">
    <source>
        <dbReference type="ARBA" id="ARBA00012438"/>
    </source>
</evidence>
<evidence type="ECO:0000313" key="24">
    <source>
        <dbReference type="Proteomes" id="UP000633278"/>
    </source>
</evidence>
<dbReference type="InterPro" id="IPR000700">
    <property type="entry name" value="PAS-assoc_C"/>
</dbReference>
<evidence type="ECO:0000256" key="8">
    <source>
        <dbReference type="ARBA" id="ARBA00022553"/>
    </source>
</evidence>
<accession>A0A917MDH0</accession>
<keyword evidence="7" id="KW-0963">Cytoplasm</keyword>
<dbReference type="GO" id="GO:0005737">
    <property type="term" value="C:cytoplasm"/>
    <property type="evidence" value="ECO:0007669"/>
    <property type="project" value="UniProtKB-SubCell"/>
</dbReference>
<dbReference type="InterPro" id="IPR000014">
    <property type="entry name" value="PAS"/>
</dbReference>
<keyword evidence="13" id="KW-0067">ATP-binding</keyword>
<dbReference type="SMART" id="SM00086">
    <property type="entry name" value="PAC"/>
    <property type="match status" value="2"/>
</dbReference>
<feature type="domain" description="PAC" evidence="22">
    <location>
        <begin position="138"/>
        <end position="189"/>
    </location>
</feature>
<dbReference type="GO" id="GO:0046872">
    <property type="term" value="F:metal ion binding"/>
    <property type="evidence" value="ECO:0007669"/>
    <property type="project" value="UniProtKB-KW"/>
</dbReference>
<evidence type="ECO:0000256" key="10">
    <source>
        <dbReference type="ARBA" id="ARBA00022723"/>
    </source>
</evidence>
<keyword evidence="24" id="KW-1185">Reference proteome</keyword>
<dbReference type="GO" id="GO:0000155">
    <property type="term" value="F:phosphorelay sensor kinase activity"/>
    <property type="evidence" value="ECO:0007669"/>
    <property type="project" value="InterPro"/>
</dbReference>
<dbReference type="SUPFAM" id="SSF55785">
    <property type="entry name" value="PYP-like sensor domain (PAS domain)"/>
    <property type="match status" value="2"/>
</dbReference>
<dbReference type="EMBL" id="BMJW01000001">
    <property type="protein sequence ID" value="GGG96442.1"/>
    <property type="molecule type" value="Genomic_DNA"/>
</dbReference>
<keyword evidence="6" id="KW-0004">4Fe-4S</keyword>
<evidence type="ECO:0000256" key="1">
    <source>
        <dbReference type="ARBA" id="ARBA00000085"/>
    </source>
</evidence>
<comment type="caution">
    <text evidence="23">The sequence shown here is derived from an EMBL/GenBank/DDBJ whole genome shotgun (WGS) entry which is preliminary data.</text>
</comment>
<dbReference type="SMART" id="SM00091">
    <property type="entry name" value="PAS"/>
    <property type="match status" value="1"/>
</dbReference>
<gene>
    <name evidence="23" type="ORF">GCM10011416_12760</name>
</gene>
<keyword evidence="10" id="KW-0479">Metal-binding</keyword>
<dbReference type="GO" id="GO:0016020">
    <property type="term" value="C:membrane"/>
    <property type="evidence" value="ECO:0007669"/>
    <property type="project" value="InterPro"/>
</dbReference>
<evidence type="ECO:0000256" key="7">
    <source>
        <dbReference type="ARBA" id="ARBA00022490"/>
    </source>
</evidence>
<dbReference type="InterPro" id="IPR004358">
    <property type="entry name" value="Sig_transdc_His_kin-like_C"/>
</dbReference>
<dbReference type="InterPro" id="IPR013655">
    <property type="entry name" value="PAS_fold_3"/>
</dbReference>
<dbReference type="Pfam" id="PF13426">
    <property type="entry name" value="PAS_9"/>
    <property type="match status" value="1"/>
</dbReference>
<evidence type="ECO:0000256" key="13">
    <source>
        <dbReference type="ARBA" id="ARBA00022840"/>
    </source>
</evidence>
<comment type="function">
    <text evidence="17">Member of the two-component regulatory system NreB/NreC involved in the control of dissimilatory nitrate/nitrite reduction in response to oxygen. NreB functions as a direct oxygen sensor histidine kinase which is autophosphorylated, in the absence of oxygen, probably at the conserved histidine residue, and transfers its phosphate group probably to a conserved aspartate residue of NreC. NreB/NreC activates the expression of the nitrate (narGHJI) and nitrite (nir) reductase operons, as well as the putative nitrate transporter gene narT.</text>
</comment>
<dbReference type="CDD" id="cd00130">
    <property type="entry name" value="PAS"/>
    <property type="match status" value="2"/>
</dbReference>
<dbReference type="EC" id="2.7.13.3" evidence="4"/>
<reference evidence="23" key="2">
    <citation type="submission" date="2020-09" db="EMBL/GenBank/DDBJ databases">
        <authorList>
            <person name="Sun Q."/>
            <person name="Zhou Y."/>
        </authorList>
    </citation>
    <scope>NUCLEOTIDE SEQUENCE</scope>
    <source>
        <strain evidence="23">CGMCC 1.15763</strain>
    </source>
</reference>
<evidence type="ECO:0000256" key="2">
    <source>
        <dbReference type="ARBA" id="ARBA00001966"/>
    </source>
</evidence>
<dbReference type="Gene3D" id="1.20.5.1930">
    <property type="match status" value="1"/>
</dbReference>
<dbReference type="PANTHER" id="PTHR24421:SF10">
    <property type="entry name" value="NITRATE_NITRITE SENSOR PROTEIN NARQ"/>
    <property type="match status" value="1"/>
</dbReference>
<evidence type="ECO:0000256" key="9">
    <source>
        <dbReference type="ARBA" id="ARBA00022679"/>
    </source>
</evidence>
<evidence type="ECO:0000256" key="17">
    <source>
        <dbReference type="ARBA" id="ARBA00024827"/>
    </source>
</evidence>
<organism evidence="23 24">
    <name type="scientific">Polaribacter pacificus</name>
    <dbReference type="NCBI Taxonomy" id="1775173"/>
    <lineage>
        <taxon>Bacteria</taxon>
        <taxon>Pseudomonadati</taxon>
        <taxon>Bacteroidota</taxon>
        <taxon>Flavobacteriia</taxon>
        <taxon>Flavobacteriales</taxon>
        <taxon>Flavobacteriaceae</taxon>
    </lineage>
</organism>
<evidence type="ECO:0000256" key="16">
    <source>
        <dbReference type="ARBA" id="ARBA00023014"/>
    </source>
</evidence>
<dbReference type="InterPro" id="IPR011712">
    <property type="entry name" value="Sig_transdc_His_kin_sub3_dim/P"/>
</dbReference>
<evidence type="ECO:0000259" key="22">
    <source>
        <dbReference type="PROSITE" id="PS50113"/>
    </source>
</evidence>
<dbReference type="Pfam" id="PF02518">
    <property type="entry name" value="HATPase_c"/>
    <property type="match status" value="1"/>
</dbReference>
<dbReference type="InterPro" id="IPR035965">
    <property type="entry name" value="PAS-like_dom_sf"/>
</dbReference>
<feature type="domain" description="Histidine kinase" evidence="20">
    <location>
        <begin position="316"/>
        <end position="414"/>
    </location>
</feature>